<accession>A0A066VMA2</accession>
<dbReference type="InParanoid" id="A0A066VMA2"/>
<protein>
    <submittedName>
        <fullName evidence="2">Uncharacterized protein</fullName>
    </submittedName>
</protein>
<evidence type="ECO:0000313" key="2">
    <source>
        <dbReference type="EMBL" id="KDN42842.1"/>
    </source>
</evidence>
<name>A0A066VMA2_TILAU</name>
<sequence length="63" mass="7235">MSITCFAVWWSLFVIDFVSQTFIYCDPMHGTSPEKKVGGGGDGARMKLFERKARKYQWLIGQD</sequence>
<keyword evidence="1" id="KW-0732">Signal</keyword>
<feature type="chain" id="PRO_5001628253" evidence="1">
    <location>
        <begin position="21"/>
        <end position="63"/>
    </location>
</feature>
<reference evidence="2 3" key="1">
    <citation type="submission" date="2014-05" db="EMBL/GenBank/DDBJ databases">
        <title>Draft genome sequence of a rare smut relative, Tilletiaria anomala UBC 951.</title>
        <authorList>
            <consortium name="DOE Joint Genome Institute"/>
            <person name="Toome M."/>
            <person name="Kuo A."/>
            <person name="Henrissat B."/>
            <person name="Lipzen A."/>
            <person name="Tritt A."/>
            <person name="Yoshinaga Y."/>
            <person name="Zane M."/>
            <person name="Barry K."/>
            <person name="Grigoriev I.V."/>
            <person name="Spatafora J.W."/>
            <person name="Aimea M.C."/>
        </authorList>
    </citation>
    <scope>NUCLEOTIDE SEQUENCE [LARGE SCALE GENOMIC DNA]</scope>
    <source>
        <strain evidence="2 3">UBC 951</strain>
    </source>
</reference>
<evidence type="ECO:0000313" key="3">
    <source>
        <dbReference type="Proteomes" id="UP000027361"/>
    </source>
</evidence>
<gene>
    <name evidence="2" type="ORF">K437DRAFT_257689</name>
</gene>
<dbReference type="EMBL" id="JMSN01000066">
    <property type="protein sequence ID" value="KDN42842.1"/>
    <property type="molecule type" value="Genomic_DNA"/>
</dbReference>
<comment type="caution">
    <text evidence="2">The sequence shown here is derived from an EMBL/GenBank/DDBJ whole genome shotgun (WGS) entry which is preliminary data.</text>
</comment>
<organism evidence="2 3">
    <name type="scientific">Tilletiaria anomala (strain ATCC 24038 / CBS 436.72 / UBC 951)</name>
    <dbReference type="NCBI Taxonomy" id="1037660"/>
    <lineage>
        <taxon>Eukaryota</taxon>
        <taxon>Fungi</taxon>
        <taxon>Dikarya</taxon>
        <taxon>Basidiomycota</taxon>
        <taxon>Ustilaginomycotina</taxon>
        <taxon>Exobasidiomycetes</taxon>
        <taxon>Georgefischeriales</taxon>
        <taxon>Tilletiariaceae</taxon>
        <taxon>Tilletiaria</taxon>
    </lineage>
</organism>
<evidence type="ECO:0000256" key="1">
    <source>
        <dbReference type="SAM" id="SignalP"/>
    </source>
</evidence>
<feature type="signal peptide" evidence="1">
    <location>
        <begin position="1"/>
        <end position="20"/>
    </location>
</feature>
<keyword evidence="3" id="KW-1185">Reference proteome</keyword>
<dbReference type="AlphaFoldDB" id="A0A066VMA2"/>
<dbReference type="RefSeq" id="XP_013242176.1">
    <property type="nucleotide sequence ID" value="XM_013386722.1"/>
</dbReference>
<dbReference type="HOGENOM" id="CLU_2887422_0_0_1"/>
<dbReference type="Proteomes" id="UP000027361">
    <property type="component" value="Unassembled WGS sequence"/>
</dbReference>
<dbReference type="GeneID" id="25264758"/>
<proteinExistence type="predicted"/>